<sequence length="105" mass="10790">MGGSDGTDGGDRRQLLGWRALATRRRRRLQPAASLPLPSRQLPNLAEGRGVSGGTGGGVSGGTLSCPSALLSCAAGHNDDDYRATTTALPRDDDDDYGGPLAALR</sequence>
<proteinExistence type="predicted"/>
<organism evidence="2 3">
    <name type="scientific">Oryza sativa subsp. japonica</name>
    <name type="common">Rice</name>
    <dbReference type="NCBI Taxonomy" id="39947"/>
    <lineage>
        <taxon>Eukaryota</taxon>
        <taxon>Viridiplantae</taxon>
        <taxon>Streptophyta</taxon>
        <taxon>Embryophyta</taxon>
        <taxon>Tracheophyta</taxon>
        <taxon>Spermatophyta</taxon>
        <taxon>Magnoliopsida</taxon>
        <taxon>Liliopsida</taxon>
        <taxon>Poales</taxon>
        <taxon>Poaceae</taxon>
        <taxon>BOP clade</taxon>
        <taxon>Oryzoideae</taxon>
        <taxon>Oryzeae</taxon>
        <taxon>Oryzinae</taxon>
        <taxon>Oryza</taxon>
        <taxon>Oryza sativa</taxon>
    </lineage>
</organism>
<evidence type="ECO:0000313" key="2">
    <source>
        <dbReference type="EMBL" id="AAX92876.1"/>
    </source>
</evidence>
<protein>
    <submittedName>
        <fullName evidence="2">Uncharacterized protein</fullName>
    </submittedName>
</protein>
<evidence type="ECO:0000313" key="3">
    <source>
        <dbReference type="Proteomes" id="UP000000763"/>
    </source>
</evidence>
<accession>Q53PS2</accession>
<feature type="region of interest" description="Disordered" evidence="1">
    <location>
        <begin position="27"/>
        <end position="61"/>
    </location>
</feature>
<evidence type="ECO:0000256" key="1">
    <source>
        <dbReference type="SAM" id="MobiDB-lite"/>
    </source>
</evidence>
<feature type="compositionally biased region" description="Gly residues" evidence="1">
    <location>
        <begin position="50"/>
        <end position="61"/>
    </location>
</feature>
<name>Q53PS2_ORYSJ</name>
<dbReference type="EMBL" id="AC120528">
    <property type="protein sequence ID" value="AAX92876.1"/>
    <property type="molecule type" value="Genomic_DNA"/>
</dbReference>
<feature type="region of interest" description="Disordered" evidence="1">
    <location>
        <begin position="76"/>
        <end position="105"/>
    </location>
</feature>
<dbReference type="Proteomes" id="UP000000763">
    <property type="component" value="Chromosome 11"/>
</dbReference>
<dbReference type="AlphaFoldDB" id="Q53PS2"/>
<reference evidence="3" key="2">
    <citation type="journal article" date="2008" name="Nucleic Acids Res.">
        <title>The rice annotation project database (RAP-DB): 2008 update.</title>
        <authorList>
            <consortium name="The rice annotation project (RAP)"/>
        </authorList>
    </citation>
    <scope>GENOME REANNOTATION</scope>
    <source>
        <strain evidence="3">cv. Nipponbare</strain>
    </source>
</reference>
<reference evidence="3" key="1">
    <citation type="journal article" date="2005" name="Nature">
        <title>The map-based sequence of the rice genome.</title>
        <authorList>
            <consortium name="International rice genome sequencing project (IRGSP)"/>
            <person name="Matsumoto T."/>
            <person name="Wu J."/>
            <person name="Kanamori H."/>
            <person name="Katayose Y."/>
            <person name="Fujisawa M."/>
            <person name="Namiki N."/>
            <person name="Mizuno H."/>
            <person name="Yamamoto K."/>
            <person name="Antonio B.A."/>
            <person name="Baba T."/>
            <person name="Sakata K."/>
            <person name="Nagamura Y."/>
            <person name="Aoki H."/>
            <person name="Arikawa K."/>
            <person name="Arita K."/>
            <person name="Bito T."/>
            <person name="Chiden Y."/>
            <person name="Fujitsuka N."/>
            <person name="Fukunaka R."/>
            <person name="Hamada M."/>
            <person name="Harada C."/>
            <person name="Hayashi A."/>
            <person name="Hijishita S."/>
            <person name="Honda M."/>
            <person name="Hosokawa S."/>
            <person name="Ichikawa Y."/>
            <person name="Idonuma A."/>
            <person name="Iijima M."/>
            <person name="Ikeda M."/>
            <person name="Ikeno M."/>
            <person name="Ito K."/>
            <person name="Ito S."/>
            <person name="Ito T."/>
            <person name="Ito Y."/>
            <person name="Ito Y."/>
            <person name="Iwabuchi A."/>
            <person name="Kamiya K."/>
            <person name="Karasawa W."/>
            <person name="Kurita K."/>
            <person name="Katagiri S."/>
            <person name="Kikuta A."/>
            <person name="Kobayashi H."/>
            <person name="Kobayashi N."/>
            <person name="Machita K."/>
            <person name="Maehara T."/>
            <person name="Masukawa M."/>
            <person name="Mizubayashi T."/>
            <person name="Mukai Y."/>
            <person name="Nagasaki H."/>
            <person name="Nagata Y."/>
            <person name="Naito S."/>
            <person name="Nakashima M."/>
            <person name="Nakama Y."/>
            <person name="Nakamichi Y."/>
            <person name="Nakamura M."/>
            <person name="Meguro A."/>
            <person name="Negishi M."/>
            <person name="Ohta I."/>
            <person name="Ohta T."/>
            <person name="Okamoto M."/>
            <person name="Ono N."/>
            <person name="Saji S."/>
            <person name="Sakaguchi M."/>
            <person name="Sakai K."/>
            <person name="Shibata M."/>
            <person name="Shimokawa T."/>
            <person name="Song J."/>
            <person name="Takazaki Y."/>
            <person name="Terasawa K."/>
            <person name="Tsugane M."/>
            <person name="Tsuji K."/>
            <person name="Ueda S."/>
            <person name="Waki K."/>
            <person name="Yamagata H."/>
            <person name="Yamamoto M."/>
            <person name="Yamamoto S."/>
            <person name="Yamane H."/>
            <person name="Yoshiki S."/>
            <person name="Yoshihara R."/>
            <person name="Yukawa K."/>
            <person name="Zhong H."/>
            <person name="Yano M."/>
            <person name="Yuan Q."/>
            <person name="Ouyang S."/>
            <person name="Liu J."/>
            <person name="Jones K.M."/>
            <person name="Gansberger K."/>
            <person name="Moffat K."/>
            <person name="Hill J."/>
            <person name="Bera J."/>
            <person name="Fadrosh D."/>
            <person name="Jin S."/>
            <person name="Johri S."/>
            <person name="Kim M."/>
            <person name="Overton L."/>
            <person name="Reardon M."/>
            <person name="Tsitrin T."/>
            <person name="Vuong H."/>
            <person name="Weaver B."/>
            <person name="Ciecko A."/>
            <person name="Tallon L."/>
            <person name="Jackson J."/>
            <person name="Pai G."/>
            <person name="Aken S.V."/>
            <person name="Utterback T."/>
            <person name="Reidmuller S."/>
            <person name="Feldblyum T."/>
            <person name="Hsiao J."/>
            <person name="Zismann V."/>
            <person name="Iobst S."/>
            <person name="de Vazeille A.R."/>
            <person name="Buell C.R."/>
            <person name="Ying K."/>
            <person name="Li Y."/>
            <person name="Lu T."/>
            <person name="Huang Y."/>
            <person name="Zhao Q."/>
            <person name="Feng Q."/>
            <person name="Zhang L."/>
            <person name="Zhu J."/>
            <person name="Weng Q."/>
            <person name="Mu J."/>
            <person name="Lu Y."/>
            <person name="Fan D."/>
            <person name="Liu Y."/>
            <person name="Guan J."/>
            <person name="Zhang Y."/>
            <person name="Yu S."/>
            <person name="Liu X."/>
            <person name="Zhang Y."/>
            <person name="Hong G."/>
            <person name="Han B."/>
            <person name="Choisne N."/>
            <person name="Demange N."/>
            <person name="Orjeda G."/>
            <person name="Samain S."/>
            <person name="Cattolico L."/>
            <person name="Pelletier E."/>
            <person name="Couloux A."/>
            <person name="Segurens B."/>
            <person name="Wincker P."/>
            <person name="D'Hont A."/>
            <person name="Scarpelli C."/>
            <person name="Weissenbach J."/>
            <person name="Salanoubat M."/>
            <person name="Quetier F."/>
            <person name="Yu Y."/>
            <person name="Kim H.R."/>
            <person name="Rambo T."/>
            <person name="Currie J."/>
            <person name="Collura K."/>
            <person name="Luo M."/>
            <person name="Yang T."/>
            <person name="Ammiraju J.S.S."/>
            <person name="Engler F."/>
            <person name="Soderlund C."/>
            <person name="Wing R.A."/>
            <person name="Palmer L.E."/>
            <person name="de la Bastide M."/>
            <person name="Spiegel L."/>
            <person name="Nascimento L."/>
            <person name="Zutavern T."/>
            <person name="O'Shaughnessy A."/>
            <person name="Dike S."/>
            <person name="Dedhia N."/>
            <person name="Preston R."/>
            <person name="Balija V."/>
            <person name="McCombie W.R."/>
            <person name="Chow T."/>
            <person name="Chen H."/>
            <person name="Chung M."/>
            <person name="Chen C."/>
            <person name="Shaw J."/>
            <person name="Wu H."/>
            <person name="Hsiao K."/>
            <person name="Chao Y."/>
            <person name="Chu M."/>
            <person name="Cheng C."/>
            <person name="Hour A."/>
            <person name="Lee P."/>
            <person name="Lin S."/>
            <person name="Lin Y."/>
            <person name="Liou J."/>
            <person name="Liu S."/>
            <person name="Hsing Y."/>
            <person name="Raghuvanshi S."/>
            <person name="Mohanty A."/>
            <person name="Bharti A.K."/>
            <person name="Gaur A."/>
            <person name="Gupta V."/>
            <person name="Kumar D."/>
            <person name="Ravi V."/>
            <person name="Vij S."/>
            <person name="Kapur A."/>
            <person name="Khurana P."/>
            <person name="Khurana P."/>
            <person name="Khurana J.P."/>
            <person name="Tyagi A.K."/>
            <person name="Gaikwad K."/>
            <person name="Singh A."/>
            <person name="Dalal V."/>
            <person name="Srivastava S."/>
            <person name="Dixit A."/>
            <person name="Pal A.K."/>
            <person name="Ghazi I.A."/>
            <person name="Yadav M."/>
            <person name="Pandit A."/>
            <person name="Bhargava A."/>
            <person name="Sureshbabu K."/>
            <person name="Batra K."/>
            <person name="Sharma T.R."/>
            <person name="Mohapatra T."/>
            <person name="Singh N.K."/>
            <person name="Messing J."/>
            <person name="Nelson A.B."/>
            <person name="Fuks G."/>
            <person name="Kavchok S."/>
            <person name="Keizer G."/>
            <person name="Linton E."/>
            <person name="Llaca V."/>
            <person name="Song R."/>
            <person name="Tanyolac B."/>
            <person name="Young S."/>
            <person name="Ho-Il K."/>
            <person name="Hahn J.H."/>
            <person name="Sangsakoo G."/>
            <person name="Vanavichit A."/>
            <person name="de Mattos Luiz.A.T."/>
            <person name="Zimmer P.D."/>
            <person name="Malone G."/>
            <person name="Dellagostin O."/>
            <person name="de Oliveira A.C."/>
            <person name="Bevan M."/>
            <person name="Bancroft I."/>
            <person name="Minx P."/>
            <person name="Cordum H."/>
            <person name="Wilson R."/>
            <person name="Cheng Z."/>
            <person name="Jin W."/>
            <person name="Jiang J."/>
            <person name="Leong S.A."/>
            <person name="Iwama H."/>
            <person name="Gojobori T."/>
            <person name="Itoh T."/>
            <person name="Niimura Y."/>
            <person name="Fujii Y."/>
            <person name="Habara T."/>
            <person name="Sakai H."/>
            <person name="Sato Y."/>
            <person name="Wilson G."/>
            <person name="Kumar K."/>
            <person name="McCouch S."/>
            <person name="Juretic N."/>
            <person name="Hoen D."/>
            <person name="Wright S."/>
            <person name="Bruskiewich R."/>
            <person name="Bureau T."/>
            <person name="Miyao A."/>
            <person name="Hirochika H."/>
            <person name="Nishikawa T."/>
            <person name="Kadowaki K."/>
            <person name="Sugiura M."/>
            <person name="Burr B."/>
            <person name="Sasaki T."/>
        </authorList>
    </citation>
    <scope>NUCLEOTIDE SEQUENCE [LARGE SCALE GENOMIC DNA]</scope>
    <source>
        <strain evidence="3">cv. Nipponbare</strain>
    </source>
</reference>
<feature type="compositionally biased region" description="Low complexity" evidence="1">
    <location>
        <begin position="30"/>
        <end position="40"/>
    </location>
</feature>
<gene>
    <name evidence="2" type="ordered locus">LOC_Os11g17820</name>
</gene>